<dbReference type="Gene3D" id="3.40.50.410">
    <property type="entry name" value="von Willebrand factor, type A domain"/>
    <property type="match status" value="1"/>
</dbReference>
<organism evidence="4 5">
    <name type="scientific">Sulfurirhabdus autotrophica</name>
    <dbReference type="NCBI Taxonomy" id="1706046"/>
    <lineage>
        <taxon>Bacteria</taxon>
        <taxon>Pseudomonadati</taxon>
        <taxon>Pseudomonadota</taxon>
        <taxon>Betaproteobacteria</taxon>
        <taxon>Nitrosomonadales</taxon>
        <taxon>Sulfuricellaceae</taxon>
        <taxon>Sulfurirhabdus</taxon>
    </lineage>
</organism>
<evidence type="ECO:0000313" key="5">
    <source>
        <dbReference type="Proteomes" id="UP000295367"/>
    </source>
</evidence>
<dbReference type="InterPro" id="IPR036465">
    <property type="entry name" value="vWFA_dom_sf"/>
</dbReference>
<name>A0A4R3XZC2_9PROT</name>
<reference evidence="4 5" key="1">
    <citation type="submission" date="2019-03" db="EMBL/GenBank/DDBJ databases">
        <title>Genomic Encyclopedia of Type Strains, Phase IV (KMG-IV): sequencing the most valuable type-strain genomes for metagenomic binning, comparative biology and taxonomic classification.</title>
        <authorList>
            <person name="Goeker M."/>
        </authorList>
    </citation>
    <scope>NUCLEOTIDE SEQUENCE [LARGE SCALE GENOMIC DNA]</scope>
    <source>
        <strain evidence="4 5">DSM 100309</strain>
    </source>
</reference>
<feature type="transmembrane region" description="Helical" evidence="1">
    <location>
        <begin position="21"/>
        <end position="47"/>
    </location>
</feature>
<dbReference type="InterPro" id="IPR002035">
    <property type="entry name" value="VWF_A"/>
</dbReference>
<dbReference type="SUPFAM" id="SSF53300">
    <property type="entry name" value="vWA-like"/>
    <property type="match status" value="1"/>
</dbReference>
<dbReference type="SMART" id="SM00327">
    <property type="entry name" value="VWA"/>
    <property type="match status" value="1"/>
</dbReference>
<dbReference type="NCBIfam" id="TIGR03788">
    <property type="entry name" value="marine_srt_targ"/>
    <property type="match status" value="1"/>
</dbReference>
<feature type="domain" description="VIT" evidence="3">
    <location>
        <begin position="73"/>
        <end position="201"/>
    </location>
</feature>
<dbReference type="PANTHER" id="PTHR45737">
    <property type="entry name" value="VON WILLEBRAND FACTOR A DOMAIN-CONTAINING PROTEIN 5A"/>
    <property type="match status" value="1"/>
</dbReference>
<keyword evidence="1" id="KW-0472">Membrane</keyword>
<comment type="caution">
    <text evidence="4">The sequence shown here is derived from an EMBL/GenBank/DDBJ whole genome shotgun (WGS) entry which is preliminary data.</text>
</comment>
<evidence type="ECO:0000256" key="1">
    <source>
        <dbReference type="SAM" id="Phobius"/>
    </source>
</evidence>
<protein>
    <submittedName>
        <fullName evidence="4">Ca-activated chloride channel family protein</fullName>
    </submittedName>
</protein>
<gene>
    <name evidence="4" type="ORF">EDC63_11014</name>
</gene>
<accession>A0A4R3XZC2</accession>
<dbReference type="RefSeq" id="WP_165922978.1">
    <property type="nucleotide sequence ID" value="NZ_BHVT01000010.1"/>
</dbReference>
<keyword evidence="5" id="KW-1185">Reference proteome</keyword>
<proteinExistence type="predicted"/>
<evidence type="ECO:0000259" key="2">
    <source>
        <dbReference type="PROSITE" id="PS50234"/>
    </source>
</evidence>
<keyword evidence="1" id="KW-1133">Transmembrane helix</keyword>
<dbReference type="Pfam" id="PF08487">
    <property type="entry name" value="VIT"/>
    <property type="match status" value="1"/>
</dbReference>
<feature type="domain" description="VWFA" evidence="2">
    <location>
        <begin position="358"/>
        <end position="528"/>
    </location>
</feature>
<dbReference type="EMBL" id="SMCO01000010">
    <property type="protein sequence ID" value="TCV85125.1"/>
    <property type="molecule type" value="Genomic_DNA"/>
</dbReference>
<dbReference type="Proteomes" id="UP000295367">
    <property type="component" value="Unassembled WGS sequence"/>
</dbReference>
<evidence type="ECO:0000259" key="3">
    <source>
        <dbReference type="PROSITE" id="PS51468"/>
    </source>
</evidence>
<dbReference type="InterPro" id="IPR013694">
    <property type="entry name" value="VIT"/>
</dbReference>
<dbReference type="SMART" id="SM00609">
    <property type="entry name" value="VIT"/>
    <property type="match status" value="1"/>
</dbReference>
<dbReference type="PROSITE" id="PS51468">
    <property type="entry name" value="VIT"/>
    <property type="match status" value="1"/>
</dbReference>
<dbReference type="InterPro" id="IPR022440">
    <property type="entry name" value="CHP03788"/>
</dbReference>
<dbReference type="PANTHER" id="PTHR45737:SF6">
    <property type="entry name" value="VON WILLEBRAND FACTOR A DOMAIN-CONTAINING PROTEIN 5A"/>
    <property type="match status" value="1"/>
</dbReference>
<dbReference type="Pfam" id="PF13768">
    <property type="entry name" value="VWA_3"/>
    <property type="match status" value="1"/>
</dbReference>
<evidence type="ECO:0000313" key="4">
    <source>
        <dbReference type="EMBL" id="TCV85125.1"/>
    </source>
</evidence>
<sequence>MNTTNETTRLPYPARAIVADLLRIVAGGVAVSIIFSLIASVFVLLLAGNANATVSAEDETTPPVKLSDAQEGSLLFKTGVKGEYQLAPTLKTDVVMHVSGLVSRTHVTQRFHNPSTTWAEGVYVFPLPENAAVDHLNMRIGSRMIQGQVKEKEAARATYEQAKQEGKKASLVEQERPNIFTTSVANIGPGEDVTIEIEYQQTLHYDQGTFHLRFPMVVAPRYIPGTQQVSGFAGTGWANNTNVVPDAARITPVVLHPANKSINPVSIRVELDAGFPLARLESPYHPINTQKLPDNHYVISLKEGEVPANKDFELVWAPALINAPQAALFTQRKADKTYAMMMVMPPAPQIAETKLPREVVFVIDTSGSMSGTSLTQAKQSLTLALARLSPQDRFNVIQFNSITDMLFPSSVPVTNNNISQANNYVNRLEATGGTEIAAALNAALNNSSETQVVRQVIFLTDGSVGNEDQLFGIIKQKLGNSRLFTVGIGSAPNSYFMSKAAEFGHGTFTYIGDVSEVKEKMSQLFSKLESPVLTDIQIKWTDAQSVEMWPNKIPDLYLGEPVIVIAAMDELKGEVTLQGKRGNQPWRMTLPLKGGKDENGVPALWARKKIGALIDSIHDGADPEAVKKQVVEVALTHHLVSKYTSLVAVDVTPARPKDEALNTAGMPTNLPEGWSHEAVFGTLPQTATPAELNLALGLGALSLAALLGFTRKIRFADTRLRG</sequence>
<dbReference type="AlphaFoldDB" id="A0A4R3XZC2"/>
<keyword evidence="1" id="KW-0812">Transmembrane</keyword>
<dbReference type="PROSITE" id="PS50234">
    <property type="entry name" value="VWFA"/>
    <property type="match status" value="1"/>
</dbReference>